<accession>A0A8J2NGM1</accession>
<sequence length="256" mass="27586">MFSNTERPVITIIQGAWHRRPHYEAFAQALTSKGYTVLQPDNVTAGQVEAIKGKTHLDDVEAIRKTLQPSLDEGKRIVLVCHSYGGIPGSTSVEGYQIHEREAKGLKGGIVHVVYASSFALPVKGLSPLAAIGGKLGPFLDRTATQDDALYLNDGAKDAFYNDLPSDEADKAIAHCVHHSTASFETAADFVATDITVPKTYVVCDDDHAIPVEGQKAMAGAMAEGVQTETIHSGYVPFLTEEAMYKVVDIVEQACQ</sequence>
<dbReference type="InterPro" id="IPR052897">
    <property type="entry name" value="Sec-Metab_Biosynth_Hydrolase"/>
</dbReference>
<evidence type="ECO:0000313" key="2">
    <source>
        <dbReference type="EMBL" id="CAG7557844.1"/>
    </source>
</evidence>
<dbReference type="EMBL" id="CAJSTJ010000121">
    <property type="protein sequence ID" value="CAG7557844.1"/>
    <property type="molecule type" value="Genomic_DNA"/>
</dbReference>
<evidence type="ECO:0000313" key="3">
    <source>
        <dbReference type="Proteomes" id="UP000693738"/>
    </source>
</evidence>
<dbReference type="Proteomes" id="UP000693738">
    <property type="component" value="Unassembled WGS sequence"/>
</dbReference>
<dbReference type="InterPro" id="IPR000073">
    <property type="entry name" value="AB_hydrolase_1"/>
</dbReference>
<evidence type="ECO:0000259" key="1">
    <source>
        <dbReference type="Pfam" id="PF12697"/>
    </source>
</evidence>
<proteinExistence type="predicted"/>
<organism evidence="2 3">
    <name type="scientific">Fusarium equiseti</name>
    <name type="common">Fusarium scirpi</name>
    <dbReference type="NCBI Taxonomy" id="61235"/>
    <lineage>
        <taxon>Eukaryota</taxon>
        <taxon>Fungi</taxon>
        <taxon>Dikarya</taxon>
        <taxon>Ascomycota</taxon>
        <taxon>Pezizomycotina</taxon>
        <taxon>Sordariomycetes</taxon>
        <taxon>Hypocreomycetidae</taxon>
        <taxon>Hypocreales</taxon>
        <taxon>Nectriaceae</taxon>
        <taxon>Fusarium</taxon>
        <taxon>Fusarium incarnatum-equiseti species complex</taxon>
    </lineage>
</organism>
<reference evidence="2" key="1">
    <citation type="submission" date="2021-05" db="EMBL/GenBank/DDBJ databases">
        <authorList>
            <person name="Khan N."/>
        </authorList>
    </citation>
    <scope>NUCLEOTIDE SEQUENCE</scope>
</reference>
<dbReference type="PANTHER" id="PTHR37017">
    <property type="entry name" value="AB HYDROLASE-1 DOMAIN-CONTAINING PROTEIN-RELATED"/>
    <property type="match status" value="1"/>
</dbReference>
<dbReference type="PANTHER" id="PTHR37017:SF11">
    <property type="entry name" value="ESTERASE_LIPASE_THIOESTERASE DOMAIN-CONTAINING PROTEIN"/>
    <property type="match status" value="1"/>
</dbReference>
<dbReference type="Pfam" id="PF12697">
    <property type="entry name" value="Abhydrolase_6"/>
    <property type="match status" value="1"/>
</dbReference>
<name>A0A8J2NGM1_FUSEQ</name>
<gene>
    <name evidence="2" type="ORF">FEQUK3_LOCUS3558</name>
</gene>
<dbReference type="AlphaFoldDB" id="A0A8J2NGM1"/>
<feature type="domain" description="AB hydrolase-1" evidence="1">
    <location>
        <begin position="15"/>
        <end position="241"/>
    </location>
</feature>
<comment type="caution">
    <text evidence="2">The sequence shown here is derived from an EMBL/GenBank/DDBJ whole genome shotgun (WGS) entry which is preliminary data.</text>
</comment>
<protein>
    <recommendedName>
        <fullName evidence="1">AB hydrolase-1 domain-containing protein</fullName>
    </recommendedName>
</protein>